<name>A0ABY4V9B4_9GAMM</name>
<evidence type="ECO:0000313" key="1">
    <source>
        <dbReference type="EMBL" id="USD20868.1"/>
    </source>
</evidence>
<keyword evidence="2" id="KW-1185">Reference proteome</keyword>
<dbReference type="EMBL" id="CP092418">
    <property type="protein sequence ID" value="USD20868.1"/>
    <property type="molecule type" value="Genomic_DNA"/>
</dbReference>
<sequence>MFERLFASRKKPFVPNRDKLETLTANLSGNRLSISLPPNSVPDIDEEYYGPRIDIYNRDAYDDLSRGKWYQEGRMPGQSIIKRNWGFYGPPWISREYGFLTISIRVYRVDDLPESMSCFNPSHLEQVILKDLYFHYGPPEIDMIPKAAPIKWHSKNINGINWLYCEAHPKCSELELRENPFSEAVYDTQLYAPIDDQYFIDVNFSALGYAPATYSIAAMENLMTNTYSTLNLKLSPAMQKRKEEIKRQFPEARFSQARDPEPWVYHKIRKGNSRVGEDSFVVVEKGTPPPNFNP</sequence>
<gene>
    <name evidence="1" type="ORF">MJO52_17665</name>
</gene>
<dbReference type="Proteomes" id="UP001055658">
    <property type="component" value="Chromosome"/>
</dbReference>
<accession>A0ABY4V9B4</accession>
<organism evidence="1 2">
    <name type="scientific">Microbulbifer variabilis</name>
    <dbReference type="NCBI Taxonomy" id="266805"/>
    <lineage>
        <taxon>Bacteria</taxon>
        <taxon>Pseudomonadati</taxon>
        <taxon>Pseudomonadota</taxon>
        <taxon>Gammaproteobacteria</taxon>
        <taxon>Cellvibrionales</taxon>
        <taxon>Microbulbiferaceae</taxon>
        <taxon>Microbulbifer</taxon>
    </lineage>
</organism>
<reference evidence="1" key="1">
    <citation type="submission" date="2022-02" db="EMBL/GenBank/DDBJ databases">
        <title>Coral-associated bacteria.</title>
        <authorList>
            <person name="Tang K."/>
            <person name="Wang X."/>
        </authorList>
    </citation>
    <scope>NUCLEOTIDE SEQUENCE</scope>
    <source>
        <strain evidence="1">SCSIO 43006</strain>
    </source>
</reference>
<dbReference type="RefSeq" id="WP_252083273.1">
    <property type="nucleotide sequence ID" value="NZ_CP092418.1"/>
</dbReference>
<protein>
    <submittedName>
        <fullName evidence="1">Uncharacterized protein</fullName>
    </submittedName>
</protein>
<proteinExistence type="predicted"/>
<evidence type="ECO:0000313" key="2">
    <source>
        <dbReference type="Proteomes" id="UP001055658"/>
    </source>
</evidence>